<feature type="domain" description="AMP-binding enzyme C-terminal" evidence="4">
    <location>
        <begin position="439"/>
        <end position="514"/>
    </location>
</feature>
<gene>
    <name evidence="5" type="ORF">UFOPK4179_01155</name>
</gene>
<dbReference type="PROSITE" id="PS00455">
    <property type="entry name" value="AMP_BINDING"/>
    <property type="match status" value="1"/>
</dbReference>
<dbReference type="InterPro" id="IPR045851">
    <property type="entry name" value="AMP-bd_C_sf"/>
</dbReference>
<evidence type="ECO:0000259" key="3">
    <source>
        <dbReference type="Pfam" id="PF00501"/>
    </source>
</evidence>
<dbReference type="Gene3D" id="3.40.50.12780">
    <property type="entry name" value="N-terminal domain of ligase-like"/>
    <property type="match status" value="1"/>
</dbReference>
<dbReference type="Pfam" id="PF00501">
    <property type="entry name" value="AMP-binding"/>
    <property type="match status" value="1"/>
</dbReference>
<accession>A0A6J6AHI3</accession>
<organism evidence="5">
    <name type="scientific">freshwater metagenome</name>
    <dbReference type="NCBI Taxonomy" id="449393"/>
    <lineage>
        <taxon>unclassified sequences</taxon>
        <taxon>metagenomes</taxon>
        <taxon>ecological metagenomes</taxon>
    </lineage>
</organism>
<evidence type="ECO:0000259" key="4">
    <source>
        <dbReference type="Pfam" id="PF13193"/>
    </source>
</evidence>
<name>A0A6J6AHI3_9ZZZZ</name>
<dbReference type="InterPro" id="IPR025110">
    <property type="entry name" value="AMP-bd_C"/>
</dbReference>
<dbReference type="SUPFAM" id="SSF56801">
    <property type="entry name" value="Acetyl-CoA synthetase-like"/>
    <property type="match status" value="1"/>
</dbReference>
<evidence type="ECO:0000256" key="2">
    <source>
        <dbReference type="ARBA" id="ARBA00022598"/>
    </source>
</evidence>
<proteinExistence type="inferred from homology"/>
<dbReference type="FunFam" id="3.30.300.30:FF:000008">
    <property type="entry name" value="2,3-dihydroxybenzoate-AMP ligase"/>
    <property type="match status" value="1"/>
</dbReference>
<comment type="similarity">
    <text evidence="1">Belongs to the ATP-dependent AMP-binding enzyme family.</text>
</comment>
<dbReference type="InterPro" id="IPR042099">
    <property type="entry name" value="ANL_N_sf"/>
</dbReference>
<dbReference type="EMBL" id="CAETWZ010000134">
    <property type="protein sequence ID" value="CAB4368356.1"/>
    <property type="molecule type" value="Genomic_DNA"/>
</dbReference>
<sequence length="527" mass="57311">MSEHSSGVVGRATIGDAIHRQALRQPNKDALVTYNTDGSQNALTYKEVDLRAASCATGLRELGVQRGDVVAICAPNGVEYIVAYLGALQIGAAVTGVNWAAPLADIEWQIEHAGATTVVIGESRLHECEEILKKLTTVQYVIVVGDSDIRSSIEVTKFSSLVQNTPLDTTESDVNENDIALLVYTSGSESKPKGVLIPHRNYLISTTFSLLSAGYISPDDVYLFVKPFHTIAGIGSITSMLLVGSTLVFLEAVTPDAVLDVVQEARITTISQTPTFYVGLTRSEKFATADFSSLRTCQTYGGLVSRTMLETFANKAPHIRWASYWGQSELTQLGTIGWFRTFDDIPAGDPRWIGIPTPGLEVRIVDADGNDTDTGEMICRSPSVMAGYHNDAERTAETISNGWLHTGDIVHRDTDGNLFFFDRIKDMVKTGGMNVSSLEVEDALHQHPAISQAAVVGLPDEYWAEAVTGFVVLRQGMTVSESDVIDFCRGLLSAYKVPKRIVFLDALPVDAQGKIRKRELRALYSPG</sequence>
<dbReference type="InterPro" id="IPR050237">
    <property type="entry name" value="ATP-dep_AMP-bd_enzyme"/>
</dbReference>
<dbReference type="PANTHER" id="PTHR43767:SF1">
    <property type="entry name" value="NONRIBOSOMAL PEPTIDE SYNTHASE PES1 (EUROFUNG)-RELATED"/>
    <property type="match status" value="1"/>
</dbReference>
<dbReference type="PANTHER" id="PTHR43767">
    <property type="entry name" value="LONG-CHAIN-FATTY-ACID--COA LIGASE"/>
    <property type="match status" value="1"/>
</dbReference>
<protein>
    <submittedName>
        <fullName evidence="5">Unannotated protein</fullName>
    </submittedName>
</protein>
<dbReference type="GO" id="GO:0016878">
    <property type="term" value="F:acid-thiol ligase activity"/>
    <property type="evidence" value="ECO:0007669"/>
    <property type="project" value="UniProtKB-ARBA"/>
</dbReference>
<dbReference type="AlphaFoldDB" id="A0A6J6AHI3"/>
<evidence type="ECO:0000313" key="5">
    <source>
        <dbReference type="EMBL" id="CAB4368356.1"/>
    </source>
</evidence>
<dbReference type="Pfam" id="PF13193">
    <property type="entry name" value="AMP-binding_C"/>
    <property type="match status" value="1"/>
</dbReference>
<feature type="domain" description="AMP-dependent synthetase/ligase" evidence="3">
    <location>
        <begin position="19"/>
        <end position="389"/>
    </location>
</feature>
<dbReference type="InterPro" id="IPR020845">
    <property type="entry name" value="AMP-binding_CS"/>
</dbReference>
<dbReference type="Gene3D" id="3.30.300.30">
    <property type="match status" value="1"/>
</dbReference>
<evidence type="ECO:0000256" key="1">
    <source>
        <dbReference type="ARBA" id="ARBA00006432"/>
    </source>
</evidence>
<dbReference type="InterPro" id="IPR000873">
    <property type="entry name" value="AMP-dep_synth/lig_dom"/>
</dbReference>
<reference evidence="5" key="1">
    <citation type="submission" date="2020-05" db="EMBL/GenBank/DDBJ databases">
        <authorList>
            <person name="Chiriac C."/>
            <person name="Salcher M."/>
            <person name="Ghai R."/>
            <person name="Kavagutti S V."/>
        </authorList>
    </citation>
    <scope>NUCLEOTIDE SEQUENCE</scope>
</reference>
<keyword evidence="2" id="KW-0436">Ligase</keyword>